<evidence type="ECO:0000313" key="3">
    <source>
        <dbReference type="Proteomes" id="UP000011863"/>
    </source>
</evidence>
<dbReference type="EMBL" id="AP012057">
    <property type="protein sequence ID" value="BAN00825.1"/>
    <property type="molecule type" value="Genomic_DNA"/>
</dbReference>
<dbReference type="Proteomes" id="UP000011863">
    <property type="component" value="Chromosome"/>
</dbReference>
<feature type="coiled-coil region" evidence="1">
    <location>
        <begin position="28"/>
        <end position="69"/>
    </location>
</feature>
<gene>
    <name evidence="2" type="ORF">YM304_05110</name>
</gene>
<evidence type="ECO:0000256" key="1">
    <source>
        <dbReference type="SAM" id="Coils"/>
    </source>
</evidence>
<organism evidence="2 3">
    <name type="scientific">Ilumatobacter coccineus (strain NBRC 103263 / KCTC 29153 / YM16-304)</name>
    <dbReference type="NCBI Taxonomy" id="1313172"/>
    <lineage>
        <taxon>Bacteria</taxon>
        <taxon>Bacillati</taxon>
        <taxon>Actinomycetota</taxon>
        <taxon>Acidimicrobiia</taxon>
        <taxon>Acidimicrobiales</taxon>
        <taxon>Ilumatobacteraceae</taxon>
        <taxon>Ilumatobacter</taxon>
    </lineage>
</organism>
<dbReference type="Gene3D" id="1.20.5.340">
    <property type="match status" value="2"/>
</dbReference>
<protein>
    <submittedName>
        <fullName evidence="2">Uncharacterized protein</fullName>
    </submittedName>
</protein>
<proteinExistence type="predicted"/>
<keyword evidence="3" id="KW-1185">Reference proteome</keyword>
<reference evidence="2 3" key="1">
    <citation type="journal article" date="2013" name="Int. J. Syst. Evol. Microbiol.">
        <title>Ilumatobacter nonamiense sp. nov. and Ilumatobacter coccineum sp. nov., isolated from seashore sand.</title>
        <authorList>
            <person name="Matsumoto A."/>
            <person name="Kasai H."/>
            <person name="Matsuo Y."/>
            <person name="Shizuri Y."/>
            <person name="Ichikawa N."/>
            <person name="Fujita N."/>
            <person name="Omura S."/>
            <person name="Takahashi Y."/>
        </authorList>
    </citation>
    <scope>NUCLEOTIDE SEQUENCE [LARGE SCALE GENOMIC DNA]</scope>
    <source>
        <strain evidence="3">NBRC 103263 / KCTC 29153 / YM16-304</strain>
    </source>
</reference>
<accession>A0A6C7E6L1</accession>
<dbReference type="SUPFAM" id="SSF57997">
    <property type="entry name" value="Tropomyosin"/>
    <property type="match status" value="1"/>
</dbReference>
<sequence length="348" mass="37179">MLRNSSQVDFCQELMGLFRKKNNDAEHLRMMQEQLVTMRERLDQADAAKSQLEERVVHLDAENQRLSTQVGDVEVQVVTVQGQVGAVEGRVGEVASAVGSMASKVGTVESNVGDVVSKVGSVEARVGEVDGKVSAVETKVGQVEGRVGDVDGKVSAVETKVGQVEGRVGDVDGKIGAVEGIATAASASAAKPVGDPRVDDVERRLAEQVAALAATVEEQRLHLADLALVAKDTAEKAAAIESADTDHTPPRAVDDELRLQIGQIAEKMSALDVRVTQISVELANQLTELSSDLDAVNERGGDTAAIEQRLDEITSGQTRLANEQARYEIQFRNDLAELVERLRRPGTA</sequence>
<evidence type="ECO:0000313" key="2">
    <source>
        <dbReference type="EMBL" id="BAN00825.1"/>
    </source>
</evidence>
<dbReference type="KEGG" id="aym:YM304_05110"/>
<name>A0A6C7E6L1_ILUCY</name>
<keyword evidence="1" id="KW-0175">Coiled coil</keyword>
<dbReference type="AlphaFoldDB" id="A0A6C7E6L1"/>